<evidence type="ECO:0000256" key="4">
    <source>
        <dbReference type="ARBA" id="ARBA00022553"/>
    </source>
</evidence>
<dbReference type="SUPFAM" id="SSF55874">
    <property type="entry name" value="ATPase domain of HSP90 chaperone/DNA topoisomerase II/histidine kinase"/>
    <property type="match status" value="1"/>
</dbReference>
<keyword evidence="4" id="KW-0597">Phosphoprotein</keyword>
<name>A0A1G5CD04_9FIRM</name>
<dbReference type="EMBL" id="FMUS01000003">
    <property type="protein sequence ID" value="SCY00236.1"/>
    <property type="molecule type" value="Genomic_DNA"/>
</dbReference>
<keyword evidence="8" id="KW-1133">Transmembrane helix</keyword>
<dbReference type="InterPro" id="IPR004358">
    <property type="entry name" value="Sig_transdc_His_kin-like_C"/>
</dbReference>
<keyword evidence="8" id="KW-0472">Membrane</keyword>
<reference evidence="10 11" key="1">
    <citation type="submission" date="2016-10" db="EMBL/GenBank/DDBJ databases">
        <authorList>
            <person name="de Groot N.N."/>
        </authorList>
    </citation>
    <scope>NUCLEOTIDE SEQUENCE [LARGE SCALE GENOMIC DNA]</scope>
    <source>
        <strain evidence="10 11">DSM 18978</strain>
    </source>
</reference>
<evidence type="ECO:0000256" key="2">
    <source>
        <dbReference type="ARBA" id="ARBA00004370"/>
    </source>
</evidence>
<dbReference type="InterPro" id="IPR003661">
    <property type="entry name" value="HisK_dim/P_dom"/>
</dbReference>
<feature type="transmembrane region" description="Helical" evidence="8">
    <location>
        <begin position="111"/>
        <end position="131"/>
    </location>
</feature>
<gene>
    <name evidence="10" type="ORF">SAMN03080606_00622</name>
</gene>
<accession>A0A1G5CD04</accession>
<dbReference type="SUPFAM" id="SSF47384">
    <property type="entry name" value="Homodimeric domain of signal transducing histidine kinase"/>
    <property type="match status" value="1"/>
</dbReference>
<dbReference type="InterPro" id="IPR003594">
    <property type="entry name" value="HATPase_dom"/>
</dbReference>
<dbReference type="AlphaFoldDB" id="A0A1G5CD04"/>
<evidence type="ECO:0000256" key="7">
    <source>
        <dbReference type="ARBA" id="ARBA00023012"/>
    </source>
</evidence>
<dbReference type="Gene3D" id="6.10.340.10">
    <property type="match status" value="1"/>
</dbReference>
<keyword evidence="7" id="KW-0902">Two-component regulatory system</keyword>
<evidence type="ECO:0000259" key="9">
    <source>
        <dbReference type="PROSITE" id="PS50109"/>
    </source>
</evidence>
<keyword evidence="6 10" id="KW-0418">Kinase</keyword>
<dbReference type="Pfam" id="PF02518">
    <property type="entry name" value="HATPase_c"/>
    <property type="match status" value="1"/>
</dbReference>
<evidence type="ECO:0000256" key="6">
    <source>
        <dbReference type="ARBA" id="ARBA00022777"/>
    </source>
</evidence>
<protein>
    <recommendedName>
        <fullName evidence="3">histidine kinase</fullName>
        <ecNumber evidence="3">2.7.13.3</ecNumber>
    </recommendedName>
</protein>
<organism evidence="10 11">
    <name type="scientific">Alkaliphilus peptidifermentans DSM 18978</name>
    <dbReference type="NCBI Taxonomy" id="1120976"/>
    <lineage>
        <taxon>Bacteria</taxon>
        <taxon>Bacillati</taxon>
        <taxon>Bacillota</taxon>
        <taxon>Clostridia</taxon>
        <taxon>Peptostreptococcales</taxon>
        <taxon>Natronincolaceae</taxon>
        <taxon>Alkaliphilus</taxon>
    </lineage>
</organism>
<evidence type="ECO:0000256" key="3">
    <source>
        <dbReference type="ARBA" id="ARBA00012438"/>
    </source>
</evidence>
<dbReference type="CDD" id="cd00075">
    <property type="entry name" value="HATPase"/>
    <property type="match status" value="1"/>
</dbReference>
<dbReference type="GO" id="GO:0000155">
    <property type="term" value="F:phosphorelay sensor kinase activity"/>
    <property type="evidence" value="ECO:0007669"/>
    <property type="project" value="InterPro"/>
</dbReference>
<feature type="domain" description="Histidine kinase" evidence="9">
    <location>
        <begin position="199"/>
        <end position="411"/>
    </location>
</feature>
<sequence length="412" mass="46529">MKLSKNPEVKRLLMIFAGIFILFIAIAMLMIYTSTWYYNKSVQYNNAAILGAIVEKYPDAETEIINQITSIDTGTAEIGQAILSKYGVDDENQLFLELDIVRRSLKVNLTLFLLLTILISSAFILLFIVFLKKLYSRITEVTKYAMNIQEGNYTLDIRDNCEGDISILKNEIYRITTMLKEQAESLEMDKVALANSIADISHQLKTPMTSMNMLNDLLANNPTEEMKIEFLNRIRSQLTRMEWLVVSLLKLSKLDAGTVIMKKDSINVKKLVEKALEAVSIPLDIKMQLVEVKGDGDLNIVGDFNWLCEAIINILKNSIEHTPENGLIQIEFEENPIYTIISISDNGAGIANEDIPYIFNRFYRGKNAREESVGIGLAMANTIIEKQGGNINVVSQQGKGTEFSIKFYKSVF</sequence>
<dbReference type="SMART" id="SM00388">
    <property type="entry name" value="HisKA"/>
    <property type="match status" value="1"/>
</dbReference>
<dbReference type="InterPro" id="IPR005467">
    <property type="entry name" value="His_kinase_dom"/>
</dbReference>
<comment type="catalytic activity">
    <reaction evidence="1">
        <text>ATP + protein L-histidine = ADP + protein N-phospho-L-histidine.</text>
        <dbReference type="EC" id="2.7.13.3"/>
    </reaction>
</comment>
<dbReference type="GO" id="GO:0005886">
    <property type="term" value="C:plasma membrane"/>
    <property type="evidence" value="ECO:0007669"/>
    <property type="project" value="TreeGrafter"/>
</dbReference>
<dbReference type="Gene3D" id="3.30.565.10">
    <property type="entry name" value="Histidine kinase-like ATPase, C-terminal domain"/>
    <property type="match status" value="1"/>
</dbReference>
<proteinExistence type="predicted"/>
<dbReference type="InterPro" id="IPR050351">
    <property type="entry name" value="BphY/WalK/GraS-like"/>
</dbReference>
<dbReference type="InterPro" id="IPR036890">
    <property type="entry name" value="HATPase_C_sf"/>
</dbReference>
<evidence type="ECO:0000256" key="5">
    <source>
        <dbReference type="ARBA" id="ARBA00022679"/>
    </source>
</evidence>
<dbReference type="GO" id="GO:0004721">
    <property type="term" value="F:phosphoprotein phosphatase activity"/>
    <property type="evidence" value="ECO:0007669"/>
    <property type="project" value="TreeGrafter"/>
</dbReference>
<dbReference type="CDD" id="cd00082">
    <property type="entry name" value="HisKA"/>
    <property type="match status" value="1"/>
</dbReference>
<dbReference type="Proteomes" id="UP000198636">
    <property type="component" value="Unassembled WGS sequence"/>
</dbReference>
<dbReference type="SMART" id="SM00387">
    <property type="entry name" value="HATPase_c"/>
    <property type="match status" value="1"/>
</dbReference>
<dbReference type="RefSeq" id="WP_207647858.1">
    <property type="nucleotide sequence ID" value="NZ_FMUS01000003.1"/>
</dbReference>
<dbReference type="PANTHER" id="PTHR45453">
    <property type="entry name" value="PHOSPHATE REGULON SENSOR PROTEIN PHOR"/>
    <property type="match status" value="1"/>
</dbReference>
<evidence type="ECO:0000313" key="10">
    <source>
        <dbReference type="EMBL" id="SCY00236.1"/>
    </source>
</evidence>
<feature type="transmembrane region" description="Helical" evidence="8">
    <location>
        <begin position="12"/>
        <end position="32"/>
    </location>
</feature>
<dbReference type="GO" id="GO:0016036">
    <property type="term" value="P:cellular response to phosphate starvation"/>
    <property type="evidence" value="ECO:0007669"/>
    <property type="project" value="TreeGrafter"/>
</dbReference>
<dbReference type="STRING" id="1120976.SAMN03080606_00622"/>
<dbReference type="PRINTS" id="PR00344">
    <property type="entry name" value="BCTRLSENSOR"/>
</dbReference>
<dbReference type="InterPro" id="IPR036097">
    <property type="entry name" value="HisK_dim/P_sf"/>
</dbReference>
<evidence type="ECO:0000256" key="8">
    <source>
        <dbReference type="SAM" id="Phobius"/>
    </source>
</evidence>
<dbReference type="Gene3D" id="1.10.287.130">
    <property type="match status" value="1"/>
</dbReference>
<dbReference type="Pfam" id="PF00512">
    <property type="entry name" value="HisKA"/>
    <property type="match status" value="1"/>
</dbReference>
<keyword evidence="11" id="KW-1185">Reference proteome</keyword>
<keyword evidence="5" id="KW-0808">Transferase</keyword>
<dbReference type="EC" id="2.7.13.3" evidence="3"/>
<dbReference type="PROSITE" id="PS50109">
    <property type="entry name" value="HIS_KIN"/>
    <property type="match status" value="1"/>
</dbReference>
<evidence type="ECO:0000256" key="1">
    <source>
        <dbReference type="ARBA" id="ARBA00000085"/>
    </source>
</evidence>
<dbReference type="PANTHER" id="PTHR45453:SF1">
    <property type="entry name" value="PHOSPHATE REGULON SENSOR PROTEIN PHOR"/>
    <property type="match status" value="1"/>
</dbReference>
<keyword evidence="8" id="KW-0812">Transmembrane</keyword>
<evidence type="ECO:0000313" key="11">
    <source>
        <dbReference type="Proteomes" id="UP000198636"/>
    </source>
</evidence>
<comment type="subcellular location">
    <subcellularLocation>
        <location evidence="2">Membrane</location>
    </subcellularLocation>
</comment>